<dbReference type="Gramene" id="KCW51693">
    <property type="protein sequence ID" value="KCW51693"/>
    <property type="gene ID" value="EUGRSUZ_J01167"/>
</dbReference>
<dbReference type="InterPro" id="IPR025486">
    <property type="entry name" value="DUF4378"/>
</dbReference>
<organism evidence="4">
    <name type="scientific">Eucalyptus grandis</name>
    <name type="common">Flooded gum</name>
    <dbReference type="NCBI Taxonomy" id="71139"/>
    <lineage>
        <taxon>Eukaryota</taxon>
        <taxon>Viridiplantae</taxon>
        <taxon>Streptophyta</taxon>
        <taxon>Embryophyta</taxon>
        <taxon>Tracheophyta</taxon>
        <taxon>Spermatophyta</taxon>
        <taxon>Magnoliopsida</taxon>
        <taxon>eudicotyledons</taxon>
        <taxon>Gunneridae</taxon>
        <taxon>Pentapetalae</taxon>
        <taxon>rosids</taxon>
        <taxon>malvids</taxon>
        <taxon>Myrtales</taxon>
        <taxon>Myrtaceae</taxon>
        <taxon>Myrtoideae</taxon>
        <taxon>Eucalypteae</taxon>
        <taxon>Eucalyptus</taxon>
    </lineage>
</organism>
<gene>
    <name evidence="4" type="ORF">EUGRSUZ_J01167</name>
</gene>
<feature type="region of interest" description="Disordered" evidence="1">
    <location>
        <begin position="508"/>
        <end position="538"/>
    </location>
</feature>
<feature type="region of interest" description="Disordered" evidence="1">
    <location>
        <begin position="202"/>
        <end position="230"/>
    </location>
</feature>
<evidence type="ECO:0000259" key="3">
    <source>
        <dbReference type="Pfam" id="PF14383"/>
    </source>
</evidence>
<feature type="domain" description="DUF4378" evidence="2">
    <location>
        <begin position="544"/>
        <end position="695"/>
    </location>
</feature>
<proteinExistence type="predicted"/>
<dbReference type="KEGG" id="egr:104421854"/>
<dbReference type="AlphaFoldDB" id="A0A059ACX3"/>
<dbReference type="EMBL" id="KK198762">
    <property type="protein sequence ID" value="KCW51693.1"/>
    <property type="molecule type" value="Genomic_DNA"/>
</dbReference>
<dbReference type="InParanoid" id="A0A059ACX3"/>
<sequence length="699" mass="79121">MESSSGPPSVIAKLMGLEDLPAQPSIQKQCRVLSEEYFQRVASIAVREKRSDEKVFARKNFVNADVSRKSYDIIENFPDTLRSHLNRGSETCTPGEGALEGRYREEDSFAKKFTSLRYKKGHHSDSGDEKGPLLCQRYNFCYEVESFGLKPRFSKEKGDGLVMDLRRRNGHSGLVGADIRNSDTSTTESQLLMPYLMSTSGRKKRNQSSISSPVEPYMARKDERRTSKTWKSTKENQEVCWTGGSTTIEEIVSTHKCNVMSRNLNGSAPGNHTWRFGTVENLTNFSVISTRDCWKTGQLGESQTSRSLLRSIMLASPTTRKKSGCSWSKGLEFSHDVVQSRPREKEFNWKDSSKLKSSVFHHNNSRFFLALNRGGYVSAQEKNNAFSLEPKLIQQELKNEFEKLFFSGDSRQNFVALKSPVAEDNDVFSNLSENSIQQDISTEFTEEDSMSVCCPSIEAVSFKSLEDVDQASPDSVLEHEEVPFSSSTDNFGGGQQFHLFNLEPSEACSDGSGSSHGHNMEWPSHVSKEREDLTSSSAVQESRDFHYLVDILTEAGLHGTNLSSGLHKWHSLESPINLSVFQALEKRYGEQKSWKRSERRLLFDQINFFLMKFLHSFWGIRACGSPISTRIRKSLTMDAIEEVLCEFLVRLDIEMRKESIEKLLESDFRSLDLGDCSDSIVIEIERLVIDELVAEVVSM</sequence>
<accession>A0A059ACX3</accession>
<evidence type="ECO:0008006" key="5">
    <source>
        <dbReference type="Google" id="ProtNLM"/>
    </source>
</evidence>
<evidence type="ECO:0000256" key="1">
    <source>
        <dbReference type="SAM" id="MobiDB-lite"/>
    </source>
</evidence>
<name>A0A059ACX3_EUCGR</name>
<dbReference type="PANTHER" id="PTHR46836">
    <property type="entry name" value="AFADIN"/>
    <property type="match status" value="1"/>
</dbReference>
<dbReference type="eggNOG" id="ENOG502RBI2">
    <property type="taxonomic scope" value="Eukaryota"/>
</dbReference>
<protein>
    <recommendedName>
        <fullName evidence="5">DUF4378 domain-containing protein</fullName>
    </recommendedName>
</protein>
<dbReference type="Pfam" id="PF14383">
    <property type="entry name" value="VARLMGL"/>
    <property type="match status" value="1"/>
</dbReference>
<feature type="region of interest" description="Disordered" evidence="1">
    <location>
        <begin position="471"/>
        <end position="490"/>
    </location>
</feature>
<dbReference type="OrthoDB" id="1584003at2759"/>
<dbReference type="PANTHER" id="PTHR46836:SF7">
    <property type="entry name" value="PHOSPHATIDYLINOSITOL N-ACETYGLUCOSAMINLYTRANSFERASE SUBUNIT P-LIKE PROTEIN"/>
    <property type="match status" value="1"/>
</dbReference>
<feature type="domain" description="DUF3741" evidence="3">
    <location>
        <begin position="4"/>
        <end position="23"/>
    </location>
</feature>
<dbReference type="InterPro" id="IPR032795">
    <property type="entry name" value="DUF3741-assoc"/>
</dbReference>
<reference evidence="4" key="1">
    <citation type="submission" date="2013-07" db="EMBL/GenBank/DDBJ databases">
        <title>The genome of Eucalyptus grandis.</title>
        <authorList>
            <person name="Schmutz J."/>
            <person name="Hayes R."/>
            <person name="Myburg A."/>
            <person name="Tuskan G."/>
            <person name="Grattapaglia D."/>
            <person name="Rokhsar D.S."/>
        </authorList>
    </citation>
    <scope>NUCLEOTIDE SEQUENCE</scope>
    <source>
        <tissue evidence="4">Leaf extractions</tissue>
    </source>
</reference>
<evidence type="ECO:0000313" key="4">
    <source>
        <dbReference type="EMBL" id="KCW51693.1"/>
    </source>
</evidence>
<feature type="compositionally biased region" description="Basic and acidic residues" evidence="1">
    <location>
        <begin position="218"/>
        <end position="230"/>
    </location>
</feature>
<evidence type="ECO:0000259" key="2">
    <source>
        <dbReference type="Pfam" id="PF14309"/>
    </source>
</evidence>
<dbReference type="Pfam" id="PF14309">
    <property type="entry name" value="DUF4378"/>
    <property type="match status" value="1"/>
</dbReference>